<dbReference type="InterPro" id="IPR050229">
    <property type="entry name" value="GlpE_sulfurtransferase"/>
</dbReference>
<dbReference type="Proteomes" id="UP000198923">
    <property type="component" value="Unassembled WGS sequence"/>
</dbReference>
<evidence type="ECO:0000259" key="1">
    <source>
        <dbReference type="PROSITE" id="PS50206"/>
    </source>
</evidence>
<dbReference type="SUPFAM" id="SSF52821">
    <property type="entry name" value="Rhodanese/Cell cycle control phosphatase"/>
    <property type="match status" value="1"/>
</dbReference>
<feature type="domain" description="Rhodanese" evidence="1">
    <location>
        <begin position="11"/>
        <end position="98"/>
    </location>
</feature>
<dbReference type="PROSITE" id="PS50206">
    <property type="entry name" value="RHODANESE_3"/>
    <property type="match status" value="1"/>
</dbReference>
<sequence>MMVPEVDVRAVPDDAYVLDVREHDEWQAGHAPTAVHIPLGELQSRVAEVPKGAQVYVICRVGGRSAHAAAWLNHGGWDAVNVGGGMQSWAAAGLAMVSESGGDPEVI</sequence>
<dbReference type="OrthoDB" id="9800872at2"/>
<organism evidence="2 3">
    <name type="scientific">Sinosporangium album</name>
    <dbReference type="NCBI Taxonomy" id="504805"/>
    <lineage>
        <taxon>Bacteria</taxon>
        <taxon>Bacillati</taxon>
        <taxon>Actinomycetota</taxon>
        <taxon>Actinomycetes</taxon>
        <taxon>Streptosporangiales</taxon>
        <taxon>Streptosporangiaceae</taxon>
        <taxon>Sinosporangium</taxon>
    </lineage>
</organism>
<dbReference type="RefSeq" id="WP_093173003.1">
    <property type="nucleotide sequence ID" value="NZ_FNCN01000024.1"/>
</dbReference>
<dbReference type="InterPro" id="IPR036873">
    <property type="entry name" value="Rhodanese-like_dom_sf"/>
</dbReference>
<keyword evidence="3" id="KW-1185">Reference proteome</keyword>
<dbReference type="Pfam" id="PF00581">
    <property type="entry name" value="Rhodanese"/>
    <property type="match status" value="1"/>
</dbReference>
<dbReference type="CDD" id="cd00158">
    <property type="entry name" value="RHOD"/>
    <property type="match status" value="1"/>
</dbReference>
<dbReference type="GO" id="GO:0016740">
    <property type="term" value="F:transferase activity"/>
    <property type="evidence" value="ECO:0007669"/>
    <property type="project" value="UniProtKB-KW"/>
</dbReference>
<keyword evidence="2" id="KW-0808">Transferase</keyword>
<protein>
    <submittedName>
        <fullName evidence="2">Rhodanese-related sulfurtransferase</fullName>
    </submittedName>
</protein>
<dbReference type="SMART" id="SM00450">
    <property type="entry name" value="RHOD"/>
    <property type="match status" value="1"/>
</dbReference>
<dbReference type="AlphaFoldDB" id="A0A1G8FTC7"/>
<dbReference type="PANTHER" id="PTHR43031:SF1">
    <property type="entry name" value="PYRIDINE NUCLEOTIDE-DISULPHIDE OXIDOREDUCTASE"/>
    <property type="match status" value="1"/>
</dbReference>
<gene>
    <name evidence="2" type="ORF">SAMN05421505_12479</name>
</gene>
<dbReference type="PANTHER" id="PTHR43031">
    <property type="entry name" value="FAD-DEPENDENT OXIDOREDUCTASE"/>
    <property type="match status" value="1"/>
</dbReference>
<dbReference type="InterPro" id="IPR001763">
    <property type="entry name" value="Rhodanese-like_dom"/>
</dbReference>
<dbReference type="Gene3D" id="3.40.250.10">
    <property type="entry name" value="Rhodanese-like domain"/>
    <property type="match status" value="1"/>
</dbReference>
<proteinExistence type="predicted"/>
<evidence type="ECO:0000313" key="2">
    <source>
        <dbReference type="EMBL" id="SDH85409.1"/>
    </source>
</evidence>
<accession>A0A1G8FTC7</accession>
<dbReference type="STRING" id="504805.SAMN05421505_12479"/>
<dbReference type="EMBL" id="FNCN01000024">
    <property type="protein sequence ID" value="SDH85409.1"/>
    <property type="molecule type" value="Genomic_DNA"/>
</dbReference>
<name>A0A1G8FTC7_9ACTN</name>
<evidence type="ECO:0000313" key="3">
    <source>
        <dbReference type="Proteomes" id="UP000198923"/>
    </source>
</evidence>
<reference evidence="2 3" key="1">
    <citation type="submission" date="2016-10" db="EMBL/GenBank/DDBJ databases">
        <authorList>
            <person name="de Groot N.N."/>
        </authorList>
    </citation>
    <scope>NUCLEOTIDE SEQUENCE [LARGE SCALE GENOMIC DNA]</scope>
    <source>
        <strain evidence="2 3">CPCC 201354</strain>
    </source>
</reference>